<dbReference type="PRINTS" id="PR00146">
    <property type="entry name" value="DHPICSNTHASE"/>
</dbReference>
<accession>A0A4Y8WZL1</accession>
<dbReference type="InterPro" id="IPR002220">
    <property type="entry name" value="DapA-like"/>
</dbReference>
<sequence length="307" mass="31561">MPSAPARAALNAFPLTPLRDDRLDEAALVRIVERLAAAGVDAITVLGSTGSGAYLDRAERARVVRLAVDAAGDVPVHAGVSALRTAHALAFAEDAAAAGARGLLLAPQSYQPLTDDDVAHLYADVTAATELPVVVYDNPGTTRFTFSTALYGRVAALPGVVSLKIPGVPADPWAAAERVAEIRTAVPTHVGVGVSGDAFGAAGLIAGCDTWYSVIAGTLPEPAVRITRAVREGRPADALTESERLAPLWDLFARHGSLRVTAAAAEHLGHAAPGCLPRPLLGLGPADRAEVAGVVDRVLDGEPATRP</sequence>
<dbReference type="PANTHER" id="PTHR12128:SF66">
    <property type="entry name" value="4-HYDROXY-2-OXOGLUTARATE ALDOLASE, MITOCHONDRIAL"/>
    <property type="match status" value="1"/>
</dbReference>
<organism evidence="6 7">
    <name type="scientific">Micrococcus flavus</name>
    <dbReference type="NCBI Taxonomy" id="384602"/>
    <lineage>
        <taxon>Bacteria</taxon>
        <taxon>Bacillati</taxon>
        <taxon>Actinomycetota</taxon>
        <taxon>Actinomycetes</taxon>
        <taxon>Micrococcales</taxon>
        <taxon>Micrococcaceae</taxon>
        <taxon>Micrococcus</taxon>
    </lineage>
</organism>
<proteinExistence type="inferred from homology"/>
<evidence type="ECO:0000256" key="4">
    <source>
        <dbReference type="PIRSR" id="PIRSR001365-1"/>
    </source>
</evidence>
<evidence type="ECO:0000256" key="5">
    <source>
        <dbReference type="PIRSR" id="PIRSR001365-2"/>
    </source>
</evidence>
<comment type="similarity">
    <text evidence="1 3">Belongs to the DapA family.</text>
</comment>
<dbReference type="SMART" id="SM01130">
    <property type="entry name" value="DHDPS"/>
    <property type="match status" value="1"/>
</dbReference>
<evidence type="ECO:0000256" key="3">
    <source>
        <dbReference type="PIRNR" id="PIRNR001365"/>
    </source>
</evidence>
<dbReference type="Gene3D" id="3.20.20.70">
    <property type="entry name" value="Aldolase class I"/>
    <property type="match status" value="1"/>
</dbReference>
<dbReference type="Pfam" id="PF00701">
    <property type="entry name" value="DHDPS"/>
    <property type="match status" value="1"/>
</dbReference>
<dbReference type="PIRSF" id="PIRSF001365">
    <property type="entry name" value="DHDPS"/>
    <property type="match status" value="1"/>
</dbReference>
<reference evidence="6 7" key="1">
    <citation type="submission" date="2020-08" db="EMBL/GenBank/DDBJ databases">
        <title>Sequencing the genomes of 1000 actinobacteria strains.</title>
        <authorList>
            <person name="Klenk H.-P."/>
        </authorList>
    </citation>
    <scope>NUCLEOTIDE SEQUENCE [LARGE SCALE GENOMIC DNA]</scope>
    <source>
        <strain evidence="6 7">DSM 19079</strain>
    </source>
</reference>
<evidence type="ECO:0000313" key="7">
    <source>
        <dbReference type="Proteomes" id="UP000560081"/>
    </source>
</evidence>
<dbReference type="PANTHER" id="PTHR12128">
    <property type="entry name" value="DIHYDRODIPICOLINATE SYNTHASE"/>
    <property type="match status" value="1"/>
</dbReference>
<dbReference type="OrthoDB" id="9778880at2"/>
<dbReference type="GO" id="GO:0008840">
    <property type="term" value="F:4-hydroxy-tetrahydrodipicolinate synthase activity"/>
    <property type="evidence" value="ECO:0007669"/>
    <property type="project" value="UniProtKB-EC"/>
</dbReference>
<feature type="binding site" evidence="5">
    <location>
        <position position="49"/>
    </location>
    <ligand>
        <name>pyruvate</name>
        <dbReference type="ChEBI" id="CHEBI:15361"/>
    </ligand>
</feature>
<comment type="caution">
    <text evidence="6">The sequence shown here is derived from an EMBL/GenBank/DDBJ whole genome shotgun (WGS) entry which is preliminary data.</text>
</comment>
<dbReference type="AlphaFoldDB" id="A0A4Y8WZL1"/>
<dbReference type="EMBL" id="JACHMC010000001">
    <property type="protein sequence ID" value="MBB4881766.1"/>
    <property type="molecule type" value="Genomic_DNA"/>
</dbReference>
<dbReference type="CDD" id="cd00408">
    <property type="entry name" value="DHDPS-like"/>
    <property type="match status" value="1"/>
</dbReference>
<evidence type="ECO:0000256" key="1">
    <source>
        <dbReference type="ARBA" id="ARBA00007592"/>
    </source>
</evidence>
<feature type="active site" description="Schiff-base intermediate with substrate" evidence="4">
    <location>
        <position position="164"/>
    </location>
</feature>
<dbReference type="InterPro" id="IPR013785">
    <property type="entry name" value="Aldolase_TIM"/>
</dbReference>
<name>A0A4Y8WZL1_9MICC</name>
<keyword evidence="7" id="KW-1185">Reference proteome</keyword>
<evidence type="ECO:0000313" key="6">
    <source>
        <dbReference type="EMBL" id="MBB4881766.1"/>
    </source>
</evidence>
<dbReference type="EC" id="4.3.3.7" evidence="6"/>
<feature type="active site" description="Proton donor/acceptor" evidence="4">
    <location>
        <position position="136"/>
    </location>
</feature>
<protein>
    <submittedName>
        <fullName evidence="6">4-hydroxy-tetrahydrodipicolinate synthase</fullName>
        <ecNumber evidence="6">4.3.3.7</ecNumber>
    </submittedName>
</protein>
<dbReference type="SUPFAM" id="SSF51569">
    <property type="entry name" value="Aldolase"/>
    <property type="match status" value="1"/>
</dbReference>
<keyword evidence="2 3" id="KW-0456">Lyase</keyword>
<dbReference type="RefSeq" id="WP_135030401.1">
    <property type="nucleotide sequence ID" value="NZ_BMLA01000010.1"/>
</dbReference>
<gene>
    <name evidence="6" type="ORF">BJ976_000117</name>
</gene>
<evidence type="ECO:0000256" key="2">
    <source>
        <dbReference type="ARBA" id="ARBA00023239"/>
    </source>
</evidence>
<dbReference type="Proteomes" id="UP000560081">
    <property type="component" value="Unassembled WGS sequence"/>
</dbReference>